<accession>A0A8T2NYJ7</accession>
<dbReference type="Proteomes" id="UP000824540">
    <property type="component" value="Unassembled WGS sequence"/>
</dbReference>
<sequence>MAVAAELINPTPFPQCPLFCSTAESLVQITLLHERWLTNASSARTPECFAACPGVLLTSSSNTIIITCLKSQGALTGTNDQRRIKAIRLIKKPKKPQRRQNNRLKPLTLAYDGDADM</sequence>
<reference evidence="1" key="1">
    <citation type="thesis" date="2021" institute="BYU ScholarsArchive" country="Provo, UT, USA">
        <title>Applications of and Algorithms for Genome Assembly and Genomic Analyses with an Emphasis on Marine Teleosts.</title>
        <authorList>
            <person name="Pickett B.D."/>
        </authorList>
    </citation>
    <scope>NUCLEOTIDE SEQUENCE</scope>
    <source>
        <strain evidence="1">HI-2016</strain>
    </source>
</reference>
<proteinExistence type="predicted"/>
<gene>
    <name evidence="1" type="ORF">JZ751_009759</name>
</gene>
<evidence type="ECO:0000313" key="2">
    <source>
        <dbReference type="Proteomes" id="UP000824540"/>
    </source>
</evidence>
<dbReference type="EMBL" id="JAFBMS010000018">
    <property type="protein sequence ID" value="KAG9345214.1"/>
    <property type="molecule type" value="Genomic_DNA"/>
</dbReference>
<keyword evidence="2" id="KW-1185">Reference proteome</keyword>
<protein>
    <submittedName>
        <fullName evidence="1">Uncharacterized protein</fullName>
    </submittedName>
</protein>
<dbReference type="AlphaFoldDB" id="A0A8T2NYJ7"/>
<evidence type="ECO:0000313" key="1">
    <source>
        <dbReference type="EMBL" id="KAG9345214.1"/>
    </source>
</evidence>
<organism evidence="1 2">
    <name type="scientific">Albula glossodonta</name>
    <name type="common">roundjaw bonefish</name>
    <dbReference type="NCBI Taxonomy" id="121402"/>
    <lineage>
        <taxon>Eukaryota</taxon>
        <taxon>Metazoa</taxon>
        <taxon>Chordata</taxon>
        <taxon>Craniata</taxon>
        <taxon>Vertebrata</taxon>
        <taxon>Euteleostomi</taxon>
        <taxon>Actinopterygii</taxon>
        <taxon>Neopterygii</taxon>
        <taxon>Teleostei</taxon>
        <taxon>Albuliformes</taxon>
        <taxon>Albulidae</taxon>
        <taxon>Albula</taxon>
    </lineage>
</organism>
<name>A0A8T2NYJ7_9TELE</name>
<comment type="caution">
    <text evidence="1">The sequence shown here is derived from an EMBL/GenBank/DDBJ whole genome shotgun (WGS) entry which is preliminary data.</text>
</comment>